<evidence type="ECO:0000313" key="4">
    <source>
        <dbReference type="EMBL" id="KAF7311710.1"/>
    </source>
</evidence>
<accession>A0A8H6T9A4</accession>
<sequence length="207" mass="23732">MSSYHHHRRSEFNFWDKGALLCVRAPYVTVLTKNISVMTVYCDRCDRYFPHYGALAQHERASSAHWLCDDCEIDYTTWTGLKEHYVQSRRHFYCQHCDEHFDDGGELAEHMDDAHFYCSSRRAPLLHPLPPAVHLRKQPQRAYELGAAQATHDHVPGRGCGQSFINGPSPPPRISRRAAARRARTGSRSTATSARRDTRNVITDPRA</sequence>
<dbReference type="Proteomes" id="UP000636479">
    <property type="component" value="Unassembled WGS sequence"/>
</dbReference>
<gene>
    <name evidence="4" type="ORF">MIND_00180900</name>
</gene>
<feature type="compositionally biased region" description="Basic and acidic residues" evidence="2">
    <location>
        <begin position="194"/>
        <end position="207"/>
    </location>
</feature>
<dbReference type="SMART" id="SM00355">
    <property type="entry name" value="ZnF_C2H2"/>
    <property type="match status" value="3"/>
</dbReference>
<keyword evidence="1" id="KW-0862">Zinc</keyword>
<keyword evidence="5" id="KW-1185">Reference proteome</keyword>
<evidence type="ECO:0000313" key="5">
    <source>
        <dbReference type="Proteomes" id="UP000636479"/>
    </source>
</evidence>
<keyword evidence="1" id="KW-0863">Zinc-finger</keyword>
<feature type="region of interest" description="Disordered" evidence="2">
    <location>
        <begin position="146"/>
        <end position="207"/>
    </location>
</feature>
<comment type="caution">
    <text evidence="4">The sequence shown here is derived from an EMBL/GenBank/DDBJ whole genome shotgun (WGS) entry which is preliminary data.</text>
</comment>
<feature type="domain" description="C2H2-type" evidence="3">
    <location>
        <begin position="40"/>
        <end position="65"/>
    </location>
</feature>
<proteinExistence type="predicted"/>
<dbReference type="OrthoDB" id="6077919at2759"/>
<protein>
    <recommendedName>
        <fullName evidence="3">C2H2-type domain-containing protein</fullName>
    </recommendedName>
</protein>
<dbReference type="AlphaFoldDB" id="A0A8H6T9A4"/>
<name>A0A8H6T9A4_9AGAR</name>
<evidence type="ECO:0000256" key="1">
    <source>
        <dbReference type="PROSITE-ProRule" id="PRU00042"/>
    </source>
</evidence>
<dbReference type="EMBL" id="JACAZF010000002">
    <property type="protein sequence ID" value="KAF7311710.1"/>
    <property type="molecule type" value="Genomic_DNA"/>
</dbReference>
<keyword evidence="1" id="KW-0479">Metal-binding</keyword>
<organism evidence="4 5">
    <name type="scientific">Mycena indigotica</name>
    <dbReference type="NCBI Taxonomy" id="2126181"/>
    <lineage>
        <taxon>Eukaryota</taxon>
        <taxon>Fungi</taxon>
        <taxon>Dikarya</taxon>
        <taxon>Basidiomycota</taxon>
        <taxon>Agaricomycotina</taxon>
        <taxon>Agaricomycetes</taxon>
        <taxon>Agaricomycetidae</taxon>
        <taxon>Agaricales</taxon>
        <taxon>Marasmiineae</taxon>
        <taxon>Mycenaceae</taxon>
        <taxon>Mycena</taxon>
    </lineage>
</organism>
<dbReference type="Gene3D" id="3.30.160.60">
    <property type="entry name" value="Classic Zinc Finger"/>
    <property type="match status" value="1"/>
</dbReference>
<dbReference type="GO" id="GO:0008270">
    <property type="term" value="F:zinc ion binding"/>
    <property type="evidence" value="ECO:0007669"/>
    <property type="project" value="UniProtKB-KW"/>
</dbReference>
<dbReference type="InterPro" id="IPR013087">
    <property type="entry name" value="Znf_C2H2_type"/>
</dbReference>
<reference evidence="4" key="1">
    <citation type="submission" date="2020-05" db="EMBL/GenBank/DDBJ databases">
        <title>Mycena genomes resolve the evolution of fungal bioluminescence.</title>
        <authorList>
            <person name="Tsai I.J."/>
        </authorList>
    </citation>
    <scope>NUCLEOTIDE SEQUENCE</scope>
    <source>
        <strain evidence="4">171206Taipei</strain>
    </source>
</reference>
<dbReference type="PROSITE" id="PS00028">
    <property type="entry name" value="ZINC_FINGER_C2H2_1"/>
    <property type="match status" value="1"/>
</dbReference>
<dbReference type="PROSITE" id="PS50157">
    <property type="entry name" value="ZINC_FINGER_C2H2_2"/>
    <property type="match status" value="2"/>
</dbReference>
<dbReference type="GeneID" id="59341239"/>
<evidence type="ECO:0000259" key="3">
    <source>
        <dbReference type="PROSITE" id="PS50157"/>
    </source>
</evidence>
<dbReference type="RefSeq" id="XP_037223818.1">
    <property type="nucleotide sequence ID" value="XM_037358723.1"/>
</dbReference>
<feature type="domain" description="C2H2-type" evidence="3">
    <location>
        <begin position="92"/>
        <end position="115"/>
    </location>
</feature>
<evidence type="ECO:0000256" key="2">
    <source>
        <dbReference type="SAM" id="MobiDB-lite"/>
    </source>
</evidence>
<feature type="compositionally biased region" description="Basic residues" evidence="2">
    <location>
        <begin position="174"/>
        <end position="185"/>
    </location>
</feature>